<name>A0A4Z0A306_9AGAM</name>
<dbReference type="PRINTS" id="PR00081">
    <property type="entry name" value="GDHRDH"/>
</dbReference>
<dbReference type="InterPro" id="IPR050259">
    <property type="entry name" value="SDR"/>
</dbReference>
<comment type="caution">
    <text evidence="4">The sequence shown here is derived from an EMBL/GenBank/DDBJ whole genome shotgun (WGS) entry which is preliminary data.</text>
</comment>
<protein>
    <recommendedName>
        <fullName evidence="2">3-oxoacyl-[acyl-carrier-protein] reductase</fullName>
        <ecNumber evidence="2">1.1.1.100</ecNumber>
    </recommendedName>
</protein>
<dbReference type="Pfam" id="PF00106">
    <property type="entry name" value="adh_short"/>
    <property type="match status" value="1"/>
</dbReference>
<dbReference type="PANTHER" id="PTHR42879">
    <property type="entry name" value="3-OXOACYL-(ACYL-CARRIER-PROTEIN) REDUCTASE"/>
    <property type="match status" value="1"/>
</dbReference>
<dbReference type="STRING" id="135208.A0A4Z0A306"/>
<dbReference type="AlphaFoldDB" id="A0A4Z0A306"/>
<gene>
    <name evidence="4" type="ORF">EWM64_g2589</name>
</gene>
<reference evidence="4 5" key="1">
    <citation type="submission" date="2019-02" db="EMBL/GenBank/DDBJ databases">
        <title>Genome sequencing of the rare red list fungi Hericium alpestre (H. flagellum).</title>
        <authorList>
            <person name="Buettner E."/>
            <person name="Kellner H."/>
        </authorList>
    </citation>
    <scope>NUCLEOTIDE SEQUENCE [LARGE SCALE GENOMIC DNA]</scope>
    <source>
        <strain evidence="4 5">DSM 108284</strain>
    </source>
</reference>
<comment type="catalytic activity">
    <reaction evidence="3">
        <text>a (3R)-hydroxyacyl-[ACP] + NADP(+) = a 3-oxoacyl-[ACP] + NADPH + H(+)</text>
        <dbReference type="Rhea" id="RHEA:17397"/>
        <dbReference type="Rhea" id="RHEA-COMP:9916"/>
        <dbReference type="Rhea" id="RHEA-COMP:9945"/>
        <dbReference type="ChEBI" id="CHEBI:15378"/>
        <dbReference type="ChEBI" id="CHEBI:57783"/>
        <dbReference type="ChEBI" id="CHEBI:58349"/>
        <dbReference type="ChEBI" id="CHEBI:78776"/>
        <dbReference type="ChEBI" id="CHEBI:78827"/>
        <dbReference type="EC" id="1.1.1.100"/>
    </reaction>
</comment>
<proteinExistence type="inferred from homology"/>
<evidence type="ECO:0000256" key="3">
    <source>
        <dbReference type="ARBA" id="ARBA00048508"/>
    </source>
</evidence>
<evidence type="ECO:0000256" key="2">
    <source>
        <dbReference type="ARBA" id="ARBA00012948"/>
    </source>
</evidence>
<accession>A0A4Z0A306</accession>
<dbReference type="EMBL" id="SFCI01000213">
    <property type="protein sequence ID" value="TFY81422.1"/>
    <property type="molecule type" value="Genomic_DNA"/>
</dbReference>
<dbReference type="Proteomes" id="UP000298061">
    <property type="component" value="Unassembled WGS sequence"/>
</dbReference>
<organism evidence="4 5">
    <name type="scientific">Hericium alpestre</name>
    <dbReference type="NCBI Taxonomy" id="135208"/>
    <lineage>
        <taxon>Eukaryota</taxon>
        <taxon>Fungi</taxon>
        <taxon>Dikarya</taxon>
        <taxon>Basidiomycota</taxon>
        <taxon>Agaricomycotina</taxon>
        <taxon>Agaricomycetes</taxon>
        <taxon>Russulales</taxon>
        <taxon>Hericiaceae</taxon>
        <taxon>Hericium</taxon>
    </lineage>
</organism>
<evidence type="ECO:0000313" key="5">
    <source>
        <dbReference type="Proteomes" id="UP000298061"/>
    </source>
</evidence>
<evidence type="ECO:0000313" key="4">
    <source>
        <dbReference type="EMBL" id="TFY81422.1"/>
    </source>
</evidence>
<dbReference type="Gene3D" id="3.40.50.720">
    <property type="entry name" value="NAD(P)-binding Rossmann-like Domain"/>
    <property type="match status" value="1"/>
</dbReference>
<dbReference type="GO" id="GO:0004316">
    <property type="term" value="F:3-oxoacyl-[acyl-carrier-protein] reductase (NADPH) activity"/>
    <property type="evidence" value="ECO:0007669"/>
    <property type="project" value="UniProtKB-EC"/>
</dbReference>
<dbReference type="SUPFAM" id="SSF51735">
    <property type="entry name" value="NAD(P)-binding Rossmann-fold domains"/>
    <property type="match status" value="1"/>
</dbReference>
<sequence>MSHATDTRVALITGSAQGIGRAIALRLAADGLDVAVNDIERQSENIAKVVVEIQALGRRAIAVPADVTSEEAVERMVAKTVEQLGRLDVVSYRMVDSSAVVHLGAQMVANAGVAHGGVGPEGALIVDMSLRNWQKLTAVNVEGVMLCYKYAARQMISQGQGGRIIGASSICGKKALELAEHNITVNAYAPGVIDTPLTNQGTVAGVPMTGAEAMEKMKVALDLVGTRTGYPDDIAHFVSYAASPQSHFMTETQLGLLRPLGFQDLISCQLVCRAWRFLIQDSDELQYRIELSLHGLEDDFSGSWSMRERLKKFQDTQTAWQHLHWGDKVHLATTARDHIWLEGDILAYRHPLRPELCFRRFKPGTSTLEDLTLKFDYNDHEDKLAVALDPSQDLVVLAYLTNPSVI</sequence>
<dbReference type="EC" id="1.1.1.100" evidence="2"/>
<dbReference type="SUPFAM" id="SSF81383">
    <property type="entry name" value="F-box domain"/>
    <property type="match status" value="1"/>
</dbReference>
<dbReference type="PANTHER" id="PTHR42879:SF2">
    <property type="entry name" value="3-OXOACYL-[ACYL-CARRIER-PROTEIN] REDUCTASE FABG"/>
    <property type="match status" value="1"/>
</dbReference>
<keyword evidence="5" id="KW-1185">Reference proteome</keyword>
<evidence type="ECO:0000256" key="1">
    <source>
        <dbReference type="ARBA" id="ARBA00006484"/>
    </source>
</evidence>
<comment type="similarity">
    <text evidence="1">Belongs to the short-chain dehydrogenases/reductases (SDR) family.</text>
</comment>
<dbReference type="InterPro" id="IPR002347">
    <property type="entry name" value="SDR_fam"/>
</dbReference>
<dbReference type="OrthoDB" id="498125at2759"/>
<dbReference type="InterPro" id="IPR036047">
    <property type="entry name" value="F-box-like_dom_sf"/>
</dbReference>
<dbReference type="InterPro" id="IPR036291">
    <property type="entry name" value="NAD(P)-bd_dom_sf"/>
</dbReference>